<organism evidence="5 6">
    <name type="scientific">Chrysophaeum taylorii</name>
    <dbReference type="NCBI Taxonomy" id="2483200"/>
    <lineage>
        <taxon>Eukaryota</taxon>
        <taxon>Sar</taxon>
        <taxon>Stramenopiles</taxon>
        <taxon>Ochrophyta</taxon>
        <taxon>Pelagophyceae</taxon>
        <taxon>Pelagomonadales</taxon>
        <taxon>Pelagomonadaceae</taxon>
        <taxon>Chrysophaeum</taxon>
    </lineage>
</organism>
<feature type="compositionally biased region" description="Basic and acidic residues" evidence="1">
    <location>
        <begin position="246"/>
        <end position="255"/>
    </location>
</feature>
<dbReference type="InterPro" id="IPR039975">
    <property type="entry name" value="IFT52"/>
</dbReference>
<dbReference type="CDD" id="cd23683">
    <property type="entry name" value="IFT52_CTD"/>
    <property type="match status" value="1"/>
</dbReference>
<dbReference type="InterPro" id="IPR055458">
    <property type="entry name" value="IFT52_GIFT"/>
</dbReference>
<dbReference type="GO" id="GO:0030992">
    <property type="term" value="C:intraciliary transport particle B"/>
    <property type="evidence" value="ECO:0007669"/>
    <property type="project" value="TreeGrafter"/>
</dbReference>
<dbReference type="InterPro" id="IPR048643">
    <property type="entry name" value="Itf52_C"/>
</dbReference>
<gene>
    <name evidence="5" type="ORF">CTAYLR_005511</name>
</gene>
<dbReference type="PANTHER" id="PTHR12969:SF7">
    <property type="entry name" value="INTRAFLAGELLAR TRANSPORT PROTEIN 52 HOMOLOG"/>
    <property type="match status" value="1"/>
</dbReference>
<dbReference type="Pfam" id="PF21178">
    <property type="entry name" value="Itf52_C"/>
    <property type="match status" value="1"/>
</dbReference>
<comment type="caution">
    <text evidence="5">The sequence shown here is derived from an EMBL/GenBank/DDBJ whole genome shotgun (WGS) entry which is preliminary data.</text>
</comment>
<evidence type="ECO:0000313" key="5">
    <source>
        <dbReference type="EMBL" id="KAJ8598212.1"/>
    </source>
</evidence>
<feature type="region of interest" description="Disordered" evidence="1">
    <location>
        <begin position="462"/>
        <end position="562"/>
    </location>
</feature>
<feature type="domain" description="IFT52 GIFT" evidence="4">
    <location>
        <begin position="5"/>
        <end position="235"/>
    </location>
</feature>
<feature type="domain" description="Intraflagellar transport protein 52 C-terminal" evidence="2">
    <location>
        <begin position="420"/>
        <end position="453"/>
    </location>
</feature>
<evidence type="ECO:0000259" key="2">
    <source>
        <dbReference type="Pfam" id="PF21178"/>
    </source>
</evidence>
<dbReference type="PANTHER" id="PTHR12969">
    <property type="entry name" value="NGD5/OSM-6/IFT52"/>
    <property type="match status" value="1"/>
</dbReference>
<evidence type="ECO:0000256" key="1">
    <source>
        <dbReference type="SAM" id="MobiDB-lite"/>
    </source>
</evidence>
<feature type="domain" description="IFT52 central" evidence="3">
    <location>
        <begin position="297"/>
        <end position="377"/>
    </location>
</feature>
<dbReference type="EMBL" id="JAQMWT010000684">
    <property type="protein sequence ID" value="KAJ8598212.1"/>
    <property type="molecule type" value="Genomic_DNA"/>
</dbReference>
<sequence length="562" mass="62242">MGVVVCVDASKRETHHGGSGLKKLVRRLKAYAKVVSNKEDLSAKVLGSVDVLVLGAPRDKLSTDELEAIRGFVSDGGGLLVMTCEGGETKLGSNVNELLEDFGMLAQDDCVLRAVYYKYLHPKEAYISHGILQPEMVANRKKKSPLEDKGGGLAFVYPRGSTLTVRRPASAVLSSGAISYPMNRCVCAAWEGPKTKQQRPRVVATGSVEMFADDYLEKEDNADLADLIFKWLARDPNTPSLVSPHHTKEQLERQRKQQQQPADDKDHEFQFDLNGETHYADNIKTDVYQRVPDIAALASRLRPCLQEHEELPRDFTKLFNDTLFGFDTKMIPEVVQLYDVLKVKHEPLSLIPPTFETPLPPLQPATFPPAIRELPNPPLDQFDLDEHFASSRERLAQLANKCLPSGMTKDRAEDDALEIDDLDYYVREAGDIVGVVAHLPTAPTAKRVLASVLQRLVHFKMVNPPQGGSLSEPKQQQQRRMGEEKPDDLSAQDAIASNEPMRRRQQLAHLEPAEPKHNQGAGAPRPTSSRGIGAAAAKAAFMPQPKIGDDSKPQVMSFDDKK</sequence>
<dbReference type="InterPro" id="IPR029062">
    <property type="entry name" value="Class_I_gatase-like"/>
</dbReference>
<evidence type="ECO:0000313" key="6">
    <source>
        <dbReference type="Proteomes" id="UP001230188"/>
    </source>
</evidence>
<dbReference type="GO" id="GO:0005929">
    <property type="term" value="C:cilium"/>
    <property type="evidence" value="ECO:0007669"/>
    <property type="project" value="TreeGrafter"/>
</dbReference>
<dbReference type="SUPFAM" id="SSF52317">
    <property type="entry name" value="Class I glutamine amidotransferase-like"/>
    <property type="match status" value="1"/>
</dbReference>
<protein>
    <recommendedName>
        <fullName evidence="7">Intraflagellar transport protein 52</fullName>
    </recommendedName>
</protein>
<accession>A0AAD7XEH4</accession>
<feature type="compositionally biased region" description="Basic and acidic residues" evidence="1">
    <location>
        <begin position="547"/>
        <end position="562"/>
    </location>
</feature>
<dbReference type="InterPro" id="IPR055460">
    <property type="entry name" value="IFT52_central"/>
</dbReference>
<proteinExistence type="predicted"/>
<name>A0AAD7XEH4_9STRA</name>
<dbReference type="GO" id="GO:0060271">
    <property type="term" value="P:cilium assembly"/>
    <property type="evidence" value="ECO:0007669"/>
    <property type="project" value="TreeGrafter"/>
</dbReference>
<dbReference type="GO" id="GO:0042073">
    <property type="term" value="P:intraciliary transport"/>
    <property type="evidence" value="ECO:0007669"/>
    <property type="project" value="TreeGrafter"/>
</dbReference>
<evidence type="ECO:0000259" key="3">
    <source>
        <dbReference type="Pfam" id="PF23352"/>
    </source>
</evidence>
<reference evidence="5" key="1">
    <citation type="submission" date="2023-01" db="EMBL/GenBank/DDBJ databases">
        <title>Metagenome sequencing of chrysophaentin producing Chrysophaeum taylorii.</title>
        <authorList>
            <person name="Davison J."/>
            <person name="Bewley C."/>
        </authorList>
    </citation>
    <scope>NUCLEOTIDE SEQUENCE</scope>
    <source>
        <strain evidence="5">NIES-1699</strain>
    </source>
</reference>
<dbReference type="Pfam" id="PF23355">
    <property type="entry name" value="IFT52_GIFT"/>
    <property type="match status" value="1"/>
</dbReference>
<dbReference type="GO" id="GO:0005814">
    <property type="term" value="C:centriole"/>
    <property type="evidence" value="ECO:0007669"/>
    <property type="project" value="TreeGrafter"/>
</dbReference>
<dbReference type="Gene3D" id="6.10.250.2800">
    <property type="match status" value="1"/>
</dbReference>
<dbReference type="Pfam" id="PF23352">
    <property type="entry name" value="IFT52_central"/>
    <property type="match status" value="1"/>
</dbReference>
<feature type="region of interest" description="Disordered" evidence="1">
    <location>
        <begin position="239"/>
        <end position="265"/>
    </location>
</feature>
<feature type="compositionally biased region" description="Polar residues" evidence="1">
    <location>
        <begin position="466"/>
        <end position="479"/>
    </location>
</feature>
<dbReference type="Proteomes" id="UP001230188">
    <property type="component" value="Unassembled WGS sequence"/>
</dbReference>
<evidence type="ECO:0008006" key="7">
    <source>
        <dbReference type="Google" id="ProtNLM"/>
    </source>
</evidence>
<dbReference type="AlphaFoldDB" id="A0AAD7XEH4"/>
<evidence type="ECO:0000259" key="4">
    <source>
        <dbReference type="Pfam" id="PF23355"/>
    </source>
</evidence>
<keyword evidence="6" id="KW-1185">Reference proteome</keyword>
<dbReference type="Gene3D" id="3.40.50.880">
    <property type="match status" value="1"/>
</dbReference>